<keyword evidence="1" id="KW-0812">Transmembrane</keyword>
<feature type="transmembrane region" description="Helical" evidence="1">
    <location>
        <begin position="6"/>
        <end position="26"/>
    </location>
</feature>
<keyword evidence="1" id="KW-0472">Membrane</keyword>
<evidence type="ECO:0000313" key="3">
    <source>
        <dbReference type="Proteomes" id="UP000692954"/>
    </source>
</evidence>
<sequence length="63" mass="7398">MCHQSAFYFCSLCISNGLIEILHLILSQFDITKQQDNKEAQDTINKKLIFRSTILIMKFIIEF</sequence>
<accession>A0A8S1PW31</accession>
<dbReference type="Proteomes" id="UP000692954">
    <property type="component" value="Unassembled WGS sequence"/>
</dbReference>
<evidence type="ECO:0000256" key="1">
    <source>
        <dbReference type="SAM" id="Phobius"/>
    </source>
</evidence>
<proteinExistence type="predicted"/>
<keyword evidence="1" id="KW-1133">Transmembrane helix</keyword>
<evidence type="ECO:0000313" key="2">
    <source>
        <dbReference type="EMBL" id="CAD8106773.1"/>
    </source>
</evidence>
<organism evidence="2 3">
    <name type="scientific">Paramecium sonneborni</name>
    <dbReference type="NCBI Taxonomy" id="65129"/>
    <lineage>
        <taxon>Eukaryota</taxon>
        <taxon>Sar</taxon>
        <taxon>Alveolata</taxon>
        <taxon>Ciliophora</taxon>
        <taxon>Intramacronucleata</taxon>
        <taxon>Oligohymenophorea</taxon>
        <taxon>Peniculida</taxon>
        <taxon>Parameciidae</taxon>
        <taxon>Paramecium</taxon>
    </lineage>
</organism>
<keyword evidence="3" id="KW-1185">Reference proteome</keyword>
<reference evidence="2" key="1">
    <citation type="submission" date="2021-01" db="EMBL/GenBank/DDBJ databases">
        <authorList>
            <consortium name="Genoscope - CEA"/>
            <person name="William W."/>
        </authorList>
    </citation>
    <scope>NUCLEOTIDE SEQUENCE</scope>
</reference>
<dbReference type="EMBL" id="CAJJDN010000087">
    <property type="protein sequence ID" value="CAD8106773.1"/>
    <property type="molecule type" value="Genomic_DNA"/>
</dbReference>
<dbReference type="AlphaFoldDB" id="A0A8S1PW31"/>
<gene>
    <name evidence="2" type="ORF">PSON_ATCC_30995.1.T0870151</name>
</gene>
<name>A0A8S1PW31_9CILI</name>
<comment type="caution">
    <text evidence="2">The sequence shown here is derived from an EMBL/GenBank/DDBJ whole genome shotgun (WGS) entry which is preliminary data.</text>
</comment>
<protein>
    <submittedName>
        <fullName evidence="2">Uncharacterized protein</fullName>
    </submittedName>
</protein>